<dbReference type="EMBL" id="CP089982">
    <property type="protein sequence ID" value="WXA90244.1"/>
    <property type="molecule type" value="Genomic_DNA"/>
</dbReference>
<protein>
    <submittedName>
        <fullName evidence="5">AMP-binding protein</fullName>
    </submittedName>
</protein>
<evidence type="ECO:0000259" key="4">
    <source>
        <dbReference type="Pfam" id="PF00550"/>
    </source>
</evidence>
<dbReference type="InterPro" id="IPR000873">
    <property type="entry name" value="AMP-dep_synth/lig_dom"/>
</dbReference>
<feature type="domain" description="Carrier" evidence="4">
    <location>
        <begin position="540"/>
        <end position="600"/>
    </location>
</feature>
<dbReference type="InterPro" id="IPR009081">
    <property type="entry name" value="PP-bd_ACP"/>
</dbReference>
<dbReference type="PANTHER" id="PTHR44845:SF6">
    <property type="entry name" value="BETA-ALANINE-ACTIVATING ENZYME"/>
    <property type="match status" value="1"/>
</dbReference>
<feature type="domain" description="AMP-dependent synthetase/ligase" evidence="3">
    <location>
        <begin position="34"/>
        <end position="376"/>
    </location>
</feature>
<evidence type="ECO:0000313" key="5">
    <source>
        <dbReference type="EMBL" id="WXA90244.1"/>
    </source>
</evidence>
<dbReference type="InterPro" id="IPR045851">
    <property type="entry name" value="AMP-bd_C_sf"/>
</dbReference>
<dbReference type="Gene3D" id="3.40.50.12780">
    <property type="entry name" value="N-terminal domain of ligase-like"/>
    <property type="match status" value="1"/>
</dbReference>
<dbReference type="Gene3D" id="3.40.630.30">
    <property type="match status" value="1"/>
</dbReference>
<dbReference type="Pfam" id="PF00501">
    <property type="entry name" value="AMP-binding"/>
    <property type="match status" value="1"/>
</dbReference>
<evidence type="ECO:0000313" key="6">
    <source>
        <dbReference type="Proteomes" id="UP001379533"/>
    </source>
</evidence>
<gene>
    <name evidence="5" type="ORF">LZC95_27750</name>
</gene>
<dbReference type="Pfam" id="PF00550">
    <property type="entry name" value="PP-binding"/>
    <property type="match status" value="1"/>
</dbReference>
<dbReference type="Gene3D" id="1.10.1200.10">
    <property type="entry name" value="ACP-like"/>
    <property type="match status" value="1"/>
</dbReference>
<name>A0ABZ2JWX1_9BACT</name>
<reference evidence="5 6" key="1">
    <citation type="submission" date="2021-12" db="EMBL/GenBank/DDBJ databases">
        <title>Discovery of the Pendulisporaceae a myxobacterial family with distinct sporulation behavior and unique specialized metabolism.</title>
        <authorList>
            <person name="Garcia R."/>
            <person name="Popoff A."/>
            <person name="Bader C.D."/>
            <person name="Loehr J."/>
            <person name="Walesch S."/>
            <person name="Walt C."/>
            <person name="Boldt J."/>
            <person name="Bunk B."/>
            <person name="Haeckl F.J.F.P.J."/>
            <person name="Gunesch A.P."/>
            <person name="Birkelbach J."/>
            <person name="Nuebel U."/>
            <person name="Pietschmann T."/>
            <person name="Bach T."/>
            <person name="Mueller R."/>
        </authorList>
    </citation>
    <scope>NUCLEOTIDE SEQUENCE [LARGE SCALE GENOMIC DNA]</scope>
    <source>
        <strain evidence="5 6">MSr12523</strain>
    </source>
</reference>
<organism evidence="5 6">
    <name type="scientific">Pendulispora brunnea</name>
    <dbReference type="NCBI Taxonomy" id="2905690"/>
    <lineage>
        <taxon>Bacteria</taxon>
        <taxon>Pseudomonadati</taxon>
        <taxon>Myxococcota</taxon>
        <taxon>Myxococcia</taxon>
        <taxon>Myxococcales</taxon>
        <taxon>Sorangiineae</taxon>
        <taxon>Pendulisporaceae</taxon>
        <taxon>Pendulispora</taxon>
    </lineage>
</organism>
<evidence type="ECO:0000259" key="3">
    <source>
        <dbReference type="Pfam" id="PF00501"/>
    </source>
</evidence>
<dbReference type="InterPro" id="IPR036736">
    <property type="entry name" value="ACP-like_sf"/>
</dbReference>
<keyword evidence="2" id="KW-0597">Phosphoprotein</keyword>
<dbReference type="PANTHER" id="PTHR44845">
    <property type="entry name" value="CARRIER DOMAIN-CONTAINING PROTEIN"/>
    <property type="match status" value="1"/>
</dbReference>
<evidence type="ECO:0000256" key="1">
    <source>
        <dbReference type="ARBA" id="ARBA00022450"/>
    </source>
</evidence>
<keyword evidence="6" id="KW-1185">Reference proteome</keyword>
<dbReference type="Gene3D" id="3.30.300.30">
    <property type="match status" value="1"/>
</dbReference>
<dbReference type="Proteomes" id="UP001379533">
    <property type="component" value="Chromosome"/>
</dbReference>
<dbReference type="RefSeq" id="WP_394840857.1">
    <property type="nucleotide sequence ID" value="NZ_CP089982.1"/>
</dbReference>
<proteinExistence type="predicted"/>
<evidence type="ECO:0000256" key="2">
    <source>
        <dbReference type="ARBA" id="ARBA00022553"/>
    </source>
</evidence>
<accession>A0ABZ2JWX1</accession>
<dbReference type="InterPro" id="IPR042099">
    <property type="entry name" value="ANL_N_sf"/>
</dbReference>
<dbReference type="SUPFAM" id="SSF56801">
    <property type="entry name" value="Acetyl-CoA synthetase-like"/>
    <property type="match status" value="1"/>
</dbReference>
<keyword evidence="1" id="KW-0596">Phosphopantetheine</keyword>
<sequence>MVILRGPSRSLPPRIRSMGGLLERLLADPHLESRVCAIDAESEATLSFGELARASAHIARAHIAFADDTRIGICMNPSLEAIITVAGIVRRGLTYVALDPSLPPERLAWIARDSGIDIVLGEGRPVFPTGTVPWRSFHDVMNGPAPSASQLPMRATEEDAFCILYTSGSAGKPKGVRIPHRAVLNRIHWQWASVPFDEAGEVACAKTSLAFVDSIAEWWAPLLRGVPLVTLPKRFLMSPEKTVAVLQRFHVTRLILVPSLLRVLVDHILASGEIPTSLKHVVASGEVLPPDLGRDFFRAFDGSRCTLSNYYGSTEVMGDVLTQSFRGIEDIHRYGDGSRVAIGRPIDNTTLILHDVDAQGVGEMVFAGAGVASGYLGTPAGTNGPGQFVAPASLGIELPDAEICFRTGDRGKLLADGSVVYVGRDDSQVKIAGNRFALDEVEAILRNHCACKQPVVALDGDTVVAFLSRDEQPVNLDRASMARWLPGYAIPRIVRVDELPFLPGSGKIDRQRLLQMHRATRIRIESTDIVPARRALIEVMEELGIEAPSDPSAWQSDFFAVGGTSMNAISAICKLRSRSFDVSMESFLAAASLEEIVATLALRPGGQQGARSPSAFDVVPAAELDEASAIRLVTASFLEDETLLTMLHGHHPERMAICDSEMKALLRAMWPYFLHDGISFGIERQGQLAGICLNLDEEHPPQELPNMKLVGMIVEFLTEVERVPLARLLANGTEKVLHGFVVAVARSAISSPAERVRAMLFMEEELIRRAREKGYRAIIATNTNELTQDTAEHVLGYTVEAVVDHLADWASPNHGGARPFSGADPQRSNVVKVCAKRL</sequence>